<evidence type="ECO:0000313" key="2">
    <source>
        <dbReference type="EMBL" id="KAK4115884.1"/>
    </source>
</evidence>
<feature type="compositionally biased region" description="Basic residues" evidence="1">
    <location>
        <begin position="1"/>
        <end position="14"/>
    </location>
</feature>
<feature type="compositionally biased region" description="Basic and acidic residues" evidence="1">
    <location>
        <begin position="244"/>
        <end position="256"/>
    </location>
</feature>
<dbReference type="RefSeq" id="XP_064673454.1">
    <property type="nucleotide sequence ID" value="XM_064813456.1"/>
</dbReference>
<feature type="region of interest" description="Disordered" evidence="1">
    <location>
        <begin position="419"/>
        <end position="507"/>
    </location>
</feature>
<feature type="compositionally biased region" description="Basic and acidic residues" evidence="1">
    <location>
        <begin position="464"/>
        <end position="483"/>
    </location>
</feature>
<comment type="caution">
    <text evidence="2">The sequence shown here is derived from an EMBL/GenBank/DDBJ whole genome shotgun (WGS) entry which is preliminary data.</text>
</comment>
<gene>
    <name evidence="2" type="ORF">N656DRAFT_766161</name>
</gene>
<dbReference type="GeneID" id="89937581"/>
<evidence type="ECO:0000313" key="3">
    <source>
        <dbReference type="Proteomes" id="UP001302812"/>
    </source>
</evidence>
<feature type="compositionally biased region" description="Low complexity" evidence="1">
    <location>
        <begin position="490"/>
        <end position="507"/>
    </location>
</feature>
<sequence>MPPLRARRSLRGRRVLSNTPSDQMDVEMGDAHDDVFGGFSPSVAPSVASSVQGQVFGNLSDSDDDKENELQLARFAFLVWLDAFSSSRLLLPPDATGTPAKRHRPPRVAYRSSDVCGRAPPGGGDGPWSCGAFSTSKFGNQTCLRISSRPIAAAHLGRQQQCIIPLRREKRHVRQPDADADCQAAAERPQAFPGPCKWIVSCSISSLYTYFAYHPPVSESPECLLGHYYYSLSGSSPGPAESPRGSEAREEPRPQVRLDSAVSSPSANATDAYRPSPVQFQRLVTPASVRSASSRGSRIEVAIPQIDIDKDSYAVIEIPDSEDEQEQRAAAVKATSIRFELFTNHRSFGGLHDLASALSAMSPHGLAQAIRRCFFGQAPPAFGQGQQSILAGMAQFCSAQEKSFADKLAQIERRLANVNAHTAPQPETPRRPAPAMPARLPSAEGNAARAETPSTRRNGAAPKRTLDGEEKDARTPANKRPENRQIWGSRRGAAPAGGRLQLPPDQP</sequence>
<dbReference type="Proteomes" id="UP001302812">
    <property type="component" value="Unassembled WGS sequence"/>
</dbReference>
<accession>A0AAN6YWV6</accession>
<feature type="region of interest" description="Disordered" evidence="1">
    <location>
        <begin position="1"/>
        <end position="32"/>
    </location>
</feature>
<keyword evidence="3" id="KW-1185">Reference proteome</keyword>
<protein>
    <submittedName>
        <fullName evidence="2">Uncharacterized protein</fullName>
    </submittedName>
</protein>
<reference evidence="2" key="2">
    <citation type="submission" date="2023-05" db="EMBL/GenBank/DDBJ databases">
        <authorList>
            <consortium name="Lawrence Berkeley National Laboratory"/>
            <person name="Steindorff A."/>
            <person name="Hensen N."/>
            <person name="Bonometti L."/>
            <person name="Westerberg I."/>
            <person name="Brannstrom I.O."/>
            <person name="Guillou S."/>
            <person name="Cros-Aarteil S."/>
            <person name="Calhoun S."/>
            <person name="Haridas S."/>
            <person name="Kuo A."/>
            <person name="Mondo S."/>
            <person name="Pangilinan J."/>
            <person name="Riley R."/>
            <person name="Labutti K."/>
            <person name="Andreopoulos B."/>
            <person name="Lipzen A."/>
            <person name="Chen C."/>
            <person name="Yanf M."/>
            <person name="Daum C."/>
            <person name="Ng V."/>
            <person name="Clum A."/>
            <person name="Ohm R."/>
            <person name="Martin F."/>
            <person name="Silar P."/>
            <person name="Natvig D."/>
            <person name="Lalanne C."/>
            <person name="Gautier V."/>
            <person name="Ament-Velasquez S.L."/>
            <person name="Kruys A."/>
            <person name="Hutchinson M.I."/>
            <person name="Powell A.J."/>
            <person name="Barry K."/>
            <person name="Miller A.N."/>
            <person name="Grigoriev I.V."/>
            <person name="Debuchy R."/>
            <person name="Gladieux P."/>
            <person name="Thoren M.H."/>
            <person name="Johannesson H."/>
        </authorList>
    </citation>
    <scope>NUCLEOTIDE SEQUENCE</scope>
    <source>
        <strain evidence="2">CBS 508.74</strain>
    </source>
</reference>
<evidence type="ECO:0000256" key="1">
    <source>
        <dbReference type="SAM" id="MobiDB-lite"/>
    </source>
</evidence>
<dbReference type="AlphaFoldDB" id="A0AAN6YWV6"/>
<reference evidence="2" key="1">
    <citation type="journal article" date="2023" name="Mol. Phylogenet. Evol.">
        <title>Genome-scale phylogeny and comparative genomics of the fungal order Sordariales.</title>
        <authorList>
            <person name="Hensen N."/>
            <person name="Bonometti L."/>
            <person name="Westerberg I."/>
            <person name="Brannstrom I.O."/>
            <person name="Guillou S."/>
            <person name="Cros-Aarteil S."/>
            <person name="Calhoun S."/>
            <person name="Haridas S."/>
            <person name="Kuo A."/>
            <person name="Mondo S."/>
            <person name="Pangilinan J."/>
            <person name="Riley R."/>
            <person name="LaButti K."/>
            <person name="Andreopoulos B."/>
            <person name="Lipzen A."/>
            <person name="Chen C."/>
            <person name="Yan M."/>
            <person name="Daum C."/>
            <person name="Ng V."/>
            <person name="Clum A."/>
            <person name="Steindorff A."/>
            <person name="Ohm R.A."/>
            <person name="Martin F."/>
            <person name="Silar P."/>
            <person name="Natvig D.O."/>
            <person name="Lalanne C."/>
            <person name="Gautier V."/>
            <person name="Ament-Velasquez S.L."/>
            <person name="Kruys A."/>
            <person name="Hutchinson M.I."/>
            <person name="Powell A.J."/>
            <person name="Barry K."/>
            <person name="Miller A.N."/>
            <person name="Grigoriev I.V."/>
            <person name="Debuchy R."/>
            <person name="Gladieux P."/>
            <person name="Hiltunen Thoren M."/>
            <person name="Johannesson H."/>
        </authorList>
    </citation>
    <scope>NUCLEOTIDE SEQUENCE</scope>
    <source>
        <strain evidence="2">CBS 508.74</strain>
    </source>
</reference>
<organism evidence="2 3">
    <name type="scientific">Canariomyces notabilis</name>
    <dbReference type="NCBI Taxonomy" id="2074819"/>
    <lineage>
        <taxon>Eukaryota</taxon>
        <taxon>Fungi</taxon>
        <taxon>Dikarya</taxon>
        <taxon>Ascomycota</taxon>
        <taxon>Pezizomycotina</taxon>
        <taxon>Sordariomycetes</taxon>
        <taxon>Sordariomycetidae</taxon>
        <taxon>Sordariales</taxon>
        <taxon>Chaetomiaceae</taxon>
        <taxon>Canariomyces</taxon>
    </lineage>
</organism>
<feature type="region of interest" description="Disordered" evidence="1">
    <location>
        <begin position="235"/>
        <end position="274"/>
    </location>
</feature>
<feature type="region of interest" description="Disordered" evidence="1">
    <location>
        <begin position="94"/>
        <end position="114"/>
    </location>
</feature>
<proteinExistence type="predicted"/>
<dbReference type="EMBL" id="MU853334">
    <property type="protein sequence ID" value="KAK4115884.1"/>
    <property type="molecule type" value="Genomic_DNA"/>
</dbReference>
<name>A0AAN6YWV6_9PEZI</name>